<evidence type="ECO:0000256" key="1">
    <source>
        <dbReference type="SAM" id="MobiDB-lite"/>
    </source>
</evidence>
<evidence type="ECO:0000313" key="3">
    <source>
        <dbReference type="Proteomes" id="UP001153069"/>
    </source>
</evidence>
<dbReference type="EMBL" id="CAICTM010000526">
    <property type="protein sequence ID" value="CAB9512286.1"/>
    <property type="molecule type" value="Genomic_DNA"/>
</dbReference>
<comment type="caution">
    <text evidence="2">The sequence shown here is derived from an EMBL/GenBank/DDBJ whole genome shotgun (WGS) entry which is preliminary data.</text>
</comment>
<gene>
    <name evidence="2" type="ORF">SEMRO_527_G160710.1</name>
</gene>
<protein>
    <submittedName>
        <fullName evidence="2">Uncharacterized protein</fullName>
    </submittedName>
</protein>
<keyword evidence="3" id="KW-1185">Reference proteome</keyword>
<dbReference type="AlphaFoldDB" id="A0A9N8E0I9"/>
<reference evidence="2" key="1">
    <citation type="submission" date="2020-06" db="EMBL/GenBank/DDBJ databases">
        <authorList>
            <consortium name="Plant Systems Biology data submission"/>
        </authorList>
    </citation>
    <scope>NUCLEOTIDE SEQUENCE</scope>
    <source>
        <strain evidence="2">D6</strain>
    </source>
</reference>
<evidence type="ECO:0000313" key="2">
    <source>
        <dbReference type="EMBL" id="CAB9512286.1"/>
    </source>
</evidence>
<feature type="region of interest" description="Disordered" evidence="1">
    <location>
        <begin position="1"/>
        <end position="31"/>
    </location>
</feature>
<proteinExistence type="predicted"/>
<accession>A0A9N8E0I9</accession>
<name>A0A9N8E0I9_9STRA</name>
<organism evidence="2 3">
    <name type="scientific">Seminavis robusta</name>
    <dbReference type="NCBI Taxonomy" id="568900"/>
    <lineage>
        <taxon>Eukaryota</taxon>
        <taxon>Sar</taxon>
        <taxon>Stramenopiles</taxon>
        <taxon>Ochrophyta</taxon>
        <taxon>Bacillariophyta</taxon>
        <taxon>Bacillariophyceae</taxon>
        <taxon>Bacillariophycidae</taxon>
        <taxon>Naviculales</taxon>
        <taxon>Naviculaceae</taxon>
        <taxon>Seminavis</taxon>
    </lineage>
</organism>
<dbReference type="Proteomes" id="UP001153069">
    <property type="component" value="Unassembled WGS sequence"/>
</dbReference>
<sequence>MTSIHKNAKNVTFATTNNGSSMDNNNKTKAPTNNVASAIEMFGGKGKKSLIQQQKDKLEEKWAEERAIKMVKKNKWKVGGSGSGSGVYKKRVVLDFQNKNDKQKVDGADTKKRFELA</sequence>